<evidence type="ECO:0000313" key="1">
    <source>
        <dbReference type="EMBL" id="RFS85127.1"/>
    </source>
</evidence>
<evidence type="ECO:0000313" key="2">
    <source>
        <dbReference type="Proteomes" id="UP000262882"/>
    </source>
</evidence>
<comment type="caution">
    <text evidence="1">The sequence shown here is derived from an EMBL/GenBank/DDBJ whole genome shotgun (WGS) entry which is preliminary data.</text>
</comment>
<dbReference type="AlphaFoldDB" id="A0A372GIF1"/>
<gene>
    <name evidence="1" type="ORF">D0T12_15735</name>
</gene>
<protein>
    <submittedName>
        <fullName evidence="1">Uncharacterized protein</fullName>
    </submittedName>
</protein>
<reference evidence="1 2" key="1">
    <citation type="submission" date="2018-08" db="EMBL/GenBank/DDBJ databases">
        <title>Actinomadura spongicola sp. nov., isolated from marine sponge Leucetta chagosensis.</title>
        <authorList>
            <person name="Li L."/>
            <person name="Lin H.W."/>
        </authorList>
    </citation>
    <scope>NUCLEOTIDE SEQUENCE [LARGE SCALE GENOMIC DNA]</scope>
    <source>
        <strain evidence="1 2">LHW52907</strain>
    </source>
</reference>
<dbReference type="EMBL" id="QVNQ01000004">
    <property type="protein sequence ID" value="RFS85127.1"/>
    <property type="molecule type" value="Genomic_DNA"/>
</dbReference>
<sequence length="78" mass="8482">MALRLLAIDPNTQGGNCLAVHLDEDTGDILFQGWTEAAPQVLAEAKGNSPLAPHESLVRFPARMRETILEALRDNAET</sequence>
<organism evidence="1 2">
    <name type="scientific">Actinomadura spongiicola</name>
    <dbReference type="NCBI Taxonomy" id="2303421"/>
    <lineage>
        <taxon>Bacteria</taxon>
        <taxon>Bacillati</taxon>
        <taxon>Actinomycetota</taxon>
        <taxon>Actinomycetes</taxon>
        <taxon>Streptosporangiales</taxon>
        <taxon>Thermomonosporaceae</taxon>
        <taxon>Actinomadura</taxon>
    </lineage>
</organism>
<dbReference type="OrthoDB" id="3214245at2"/>
<dbReference type="Proteomes" id="UP000262882">
    <property type="component" value="Unassembled WGS sequence"/>
</dbReference>
<keyword evidence="2" id="KW-1185">Reference proteome</keyword>
<accession>A0A372GIF1</accession>
<name>A0A372GIF1_9ACTN</name>
<proteinExistence type="predicted"/>